<keyword evidence="6" id="KW-0106">Calcium</keyword>
<evidence type="ECO:0000256" key="2">
    <source>
        <dbReference type="ARBA" id="ARBA00022487"/>
    </source>
</evidence>
<comment type="similarity">
    <text evidence="1 8">Belongs to the tannase family.</text>
</comment>
<evidence type="ECO:0000256" key="7">
    <source>
        <dbReference type="ARBA" id="ARBA00023157"/>
    </source>
</evidence>
<dbReference type="InterPro" id="IPR011118">
    <property type="entry name" value="Tannase/feruloyl_esterase"/>
</dbReference>
<organism evidence="9 10">
    <name type="scientific">Lophiotrema nucula</name>
    <dbReference type="NCBI Taxonomy" id="690887"/>
    <lineage>
        <taxon>Eukaryota</taxon>
        <taxon>Fungi</taxon>
        <taxon>Dikarya</taxon>
        <taxon>Ascomycota</taxon>
        <taxon>Pezizomycotina</taxon>
        <taxon>Dothideomycetes</taxon>
        <taxon>Pleosporomycetidae</taxon>
        <taxon>Pleosporales</taxon>
        <taxon>Lophiotremataceae</taxon>
        <taxon>Lophiotrema</taxon>
    </lineage>
</organism>
<evidence type="ECO:0000256" key="1">
    <source>
        <dbReference type="ARBA" id="ARBA00006249"/>
    </source>
</evidence>
<keyword evidence="2" id="KW-0719">Serine esterase</keyword>
<dbReference type="InterPro" id="IPR029058">
    <property type="entry name" value="AB_hydrolase_fold"/>
</dbReference>
<evidence type="ECO:0000256" key="4">
    <source>
        <dbReference type="ARBA" id="ARBA00022729"/>
    </source>
</evidence>
<evidence type="ECO:0000256" key="5">
    <source>
        <dbReference type="ARBA" id="ARBA00022801"/>
    </source>
</evidence>
<feature type="signal peptide" evidence="8">
    <location>
        <begin position="1"/>
        <end position="17"/>
    </location>
</feature>
<protein>
    <recommendedName>
        <fullName evidence="8">Carboxylic ester hydrolase</fullName>
        <ecNumber evidence="8">3.1.1.-</ecNumber>
    </recommendedName>
</protein>
<dbReference type="OrthoDB" id="3039123at2759"/>
<dbReference type="SUPFAM" id="SSF53474">
    <property type="entry name" value="alpha/beta-Hydrolases"/>
    <property type="match status" value="1"/>
</dbReference>
<keyword evidence="10" id="KW-1185">Reference proteome</keyword>
<dbReference type="Pfam" id="PF07519">
    <property type="entry name" value="Tannase"/>
    <property type="match status" value="1"/>
</dbReference>
<proteinExistence type="inferred from homology"/>
<dbReference type="EC" id="3.1.1.-" evidence="8"/>
<accession>A0A6A5ZFN2</accession>
<evidence type="ECO:0000313" key="9">
    <source>
        <dbReference type="EMBL" id="KAF2117178.1"/>
    </source>
</evidence>
<feature type="chain" id="PRO_5025717129" description="Carboxylic ester hydrolase" evidence="8">
    <location>
        <begin position="18"/>
        <end position="563"/>
    </location>
</feature>
<dbReference type="AlphaFoldDB" id="A0A6A5ZFN2"/>
<keyword evidence="5 8" id="KW-0378">Hydrolase</keyword>
<evidence type="ECO:0000256" key="6">
    <source>
        <dbReference type="ARBA" id="ARBA00022837"/>
    </source>
</evidence>
<dbReference type="PANTHER" id="PTHR33938">
    <property type="entry name" value="FERULOYL ESTERASE B-RELATED"/>
    <property type="match status" value="1"/>
</dbReference>
<dbReference type="Gene3D" id="3.40.50.1820">
    <property type="entry name" value="alpha/beta hydrolase"/>
    <property type="match status" value="1"/>
</dbReference>
<evidence type="ECO:0000256" key="3">
    <source>
        <dbReference type="ARBA" id="ARBA00022723"/>
    </source>
</evidence>
<evidence type="ECO:0000313" key="10">
    <source>
        <dbReference type="Proteomes" id="UP000799770"/>
    </source>
</evidence>
<gene>
    <name evidence="9" type="ORF">BDV96DRAFT_571681</name>
</gene>
<keyword evidence="7" id="KW-1015">Disulfide bond</keyword>
<name>A0A6A5ZFN2_9PLEO</name>
<keyword evidence="3" id="KW-0479">Metal-binding</keyword>
<keyword evidence="4 8" id="KW-0732">Signal</keyword>
<reference evidence="9" key="1">
    <citation type="journal article" date="2020" name="Stud. Mycol.">
        <title>101 Dothideomycetes genomes: a test case for predicting lifestyles and emergence of pathogens.</title>
        <authorList>
            <person name="Haridas S."/>
            <person name="Albert R."/>
            <person name="Binder M."/>
            <person name="Bloem J."/>
            <person name="Labutti K."/>
            <person name="Salamov A."/>
            <person name="Andreopoulos B."/>
            <person name="Baker S."/>
            <person name="Barry K."/>
            <person name="Bills G."/>
            <person name="Bluhm B."/>
            <person name="Cannon C."/>
            <person name="Castanera R."/>
            <person name="Culley D."/>
            <person name="Daum C."/>
            <person name="Ezra D."/>
            <person name="Gonzalez J."/>
            <person name="Henrissat B."/>
            <person name="Kuo A."/>
            <person name="Liang C."/>
            <person name="Lipzen A."/>
            <person name="Lutzoni F."/>
            <person name="Magnuson J."/>
            <person name="Mondo S."/>
            <person name="Nolan M."/>
            <person name="Ohm R."/>
            <person name="Pangilinan J."/>
            <person name="Park H.-J."/>
            <person name="Ramirez L."/>
            <person name="Alfaro M."/>
            <person name="Sun H."/>
            <person name="Tritt A."/>
            <person name="Yoshinaga Y."/>
            <person name="Zwiers L.-H."/>
            <person name="Turgeon B."/>
            <person name="Goodwin S."/>
            <person name="Spatafora J."/>
            <person name="Crous P."/>
            <person name="Grigoriev I."/>
        </authorList>
    </citation>
    <scope>NUCLEOTIDE SEQUENCE</scope>
    <source>
        <strain evidence="9">CBS 627.86</strain>
    </source>
</reference>
<dbReference type="Proteomes" id="UP000799770">
    <property type="component" value="Unassembled WGS sequence"/>
</dbReference>
<dbReference type="PANTHER" id="PTHR33938:SF8">
    <property type="entry name" value="CARBOXYLIC ESTER HYDROLASE"/>
    <property type="match status" value="1"/>
</dbReference>
<sequence>MFTLYTNLLLALGGVLAAAAQRLCESSSFSPVAIDDVRFLSITAEPQHNYSTSDGGPTLPAVTSLSFCDVTIHITHMNGNDNVSVRIWLPPTFDEWNGRFQATGGGGFLVGGYEWDIAAALKDGFAAATTDGGHQGDFVDLSWVLKDDKLINWPLLQNHATRSLAELVIIGKHITESFYEKPAHHSYFRGCSQGGRQGYMLAQQYPHLLDGILANAPAISMTHLALGSHWPQLVMQQSNTLLSGCEFDYFSKKIFEECDILDGANDGVIVDPEACLFQPSRLVGDKTKCDDKEVEITQEMADVVRKIQEGPRSPFGAPLWHGLAYGTDTNWLANVIVNPDGSRSANPISDPMIKYLVLKDPAFNVSTITYSDYVALWAQASYEYSWLQDADDVNLSSLQKEGTKLLSWHGISDAIIPYQNTVTYRKRVEQVMGSSAGKVDDFYRFFLAPGVDHCGFGRGASPKNAMGQLVAWVEDNDPPETLEAETTNEHGEVITRELCLWPKKMKYMGVGDANRASSWTCDGGDDVLDSGESKGEGESFQNHILNGLKQKFLGLGLPGLRIG</sequence>
<evidence type="ECO:0000256" key="8">
    <source>
        <dbReference type="RuleBase" id="RU361238"/>
    </source>
</evidence>
<dbReference type="EMBL" id="ML977319">
    <property type="protein sequence ID" value="KAF2117178.1"/>
    <property type="molecule type" value="Genomic_DNA"/>
</dbReference>
<dbReference type="GO" id="GO:0046872">
    <property type="term" value="F:metal ion binding"/>
    <property type="evidence" value="ECO:0007669"/>
    <property type="project" value="UniProtKB-KW"/>
</dbReference>
<dbReference type="GO" id="GO:0030600">
    <property type="term" value="F:feruloyl esterase activity"/>
    <property type="evidence" value="ECO:0007669"/>
    <property type="project" value="UniProtKB-ARBA"/>
</dbReference>